<feature type="chain" id="PRO_5040912825" evidence="1">
    <location>
        <begin position="34"/>
        <end position="265"/>
    </location>
</feature>
<dbReference type="EMBL" id="JACKSJ010000232">
    <property type="protein sequence ID" value="MCV7173148.1"/>
    <property type="molecule type" value="Genomic_DNA"/>
</dbReference>
<dbReference type="AlphaFoldDB" id="A0A9X3BWW9"/>
<dbReference type="GO" id="GO:0006508">
    <property type="term" value="P:proteolysis"/>
    <property type="evidence" value="ECO:0007669"/>
    <property type="project" value="InterPro"/>
</dbReference>
<dbReference type="PROSITE" id="PS00134">
    <property type="entry name" value="TRYPSIN_HIS"/>
    <property type="match status" value="1"/>
</dbReference>
<dbReference type="RefSeq" id="WP_264015313.1">
    <property type="nucleotide sequence ID" value="NZ_JACKSJ010000232.1"/>
</dbReference>
<dbReference type="PROSITE" id="PS51257">
    <property type="entry name" value="PROKAR_LIPOPROTEIN"/>
    <property type="match status" value="1"/>
</dbReference>
<keyword evidence="1" id="KW-0732">Signal</keyword>
<dbReference type="GO" id="GO:0004252">
    <property type="term" value="F:serine-type endopeptidase activity"/>
    <property type="evidence" value="ECO:0007669"/>
    <property type="project" value="InterPro"/>
</dbReference>
<evidence type="ECO:0000256" key="1">
    <source>
        <dbReference type="SAM" id="SignalP"/>
    </source>
</evidence>
<dbReference type="InterPro" id="IPR043504">
    <property type="entry name" value="Peptidase_S1_PA_chymotrypsin"/>
</dbReference>
<evidence type="ECO:0000313" key="3">
    <source>
        <dbReference type="Proteomes" id="UP001140293"/>
    </source>
</evidence>
<reference evidence="2" key="2">
    <citation type="journal article" date="2022" name="BMC Genomics">
        <title>Comparative genome analysis of mycobacteria focusing on tRNA and non-coding RNA.</title>
        <authorList>
            <person name="Behra P.R.K."/>
            <person name="Pettersson B.M.F."/>
            <person name="Ramesh M."/>
            <person name="Das S."/>
            <person name="Dasgupta S."/>
            <person name="Kirsebom L.A."/>
        </authorList>
    </citation>
    <scope>NUCLEOTIDE SEQUENCE</scope>
    <source>
        <strain evidence="2">DSM 44615</strain>
    </source>
</reference>
<dbReference type="Gene3D" id="2.40.10.10">
    <property type="entry name" value="Trypsin-like serine proteases"/>
    <property type="match status" value="1"/>
</dbReference>
<dbReference type="Pfam" id="PF13365">
    <property type="entry name" value="Trypsin_2"/>
    <property type="match status" value="1"/>
</dbReference>
<accession>A0A9X3BWW9</accession>
<keyword evidence="3" id="KW-1185">Reference proteome</keyword>
<evidence type="ECO:0000313" key="2">
    <source>
        <dbReference type="EMBL" id="MCV7173148.1"/>
    </source>
</evidence>
<sequence length="265" mass="26267">MRGSPVTAALRRTAVPAVLLVAVIAGCTGPSTAVQRPEAQAAPAAVARPVSADPRVGAVFVGDGPVHTCTASVLDSARGDLILTAAHCLVDGMDATFVPGFDAAAQGQQPWHLDAVYLDPRWVDGQDPRADYAIARVSRDAGDTPAQQAGGGLALGAAPRPGTPVTVTGYQMGIGGGPIGCRASTAVAAEGFPAVPCEGLVDGVSGAPWVAGSVVTGLVGGLDGGGCDEDLSYSPPFDGHIERLLVRAEAGGPADTAPAADDDGC</sequence>
<reference evidence="2" key="1">
    <citation type="submission" date="2020-07" db="EMBL/GenBank/DDBJ databases">
        <authorList>
            <person name="Pettersson B.M.F."/>
            <person name="Behra P.R.K."/>
            <person name="Ramesh M."/>
            <person name="Das S."/>
            <person name="Dasgupta S."/>
            <person name="Kirsebom L.A."/>
        </authorList>
    </citation>
    <scope>NUCLEOTIDE SEQUENCE</scope>
    <source>
        <strain evidence="2">DSM 44615</strain>
    </source>
</reference>
<organism evidence="2 3">
    <name type="scientific">[Mycobacterium] manitobense</name>
    <dbReference type="NCBI Taxonomy" id="190147"/>
    <lineage>
        <taxon>Bacteria</taxon>
        <taxon>Bacillati</taxon>
        <taxon>Actinomycetota</taxon>
        <taxon>Actinomycetes</taxon>
        <taxon>Mycobacteriales</taxon>
        <taxon>Mycobacteriaceae</taxon>
        <taxon>Mycolicibacterium</taxon>
    </lineage>
</organism>
<dbReference type="InterPro" id="IPR018114">
    <property type="entry name" value="TRYPSIN_HIS"/>
</dbReference>
<proteinExistence type="predicted"/>
<dbReference type="InterPro" id="IPR009003">
    <property type="entry name" value="Peptidase_S1_PA"/>
</dbReference>
<protein>
    <submittedName>
        <fullName evidence="2">Trypsin-like peptidase domain-containing protein</fullName>
    </submittedName>
</protein>
<feature type="signal peptide" evidence="1">
    <location>
        <begin position="1"/>
        <end position="33"/>
    </location>
</feature>
<name>A0A9X3BWW9_9MYCO</name>
<dbReference type="SUPFAM" id="SSF50494">
    <property type="entry name" value="Trypsin-like serine proteases"/>
    <property type="match status" value="1"/>
</dbReference>
<dbReference type="Proteomes" id="UP001140293">
    <property type="component" value="Unassembled WGS sequence"/>
</dbReference>
<gene>
    <name evidence="2" type="ORF">H7I41_24810</name>
</gene>
<comment type="caution">
    <text evidence="2">The sequence shown here is derived from an EMBL/GenBank/DDBJ whole genome shotgun (WGS) entry which is preliminary data.</text>
</comment>